<organism evidence="5 6">
    <name type="scientific">Kiloniella spongiae</name>
    <dbReference type="NCBI Taxonomy" id="1489064"/>
    <lineage>
        <taxon>Bacteria</taxon>
        <taxon>Pseudomonadati</taxon>
        <taxon>Pseudomonadota</taxon>
        <taxon>Alphaproteobacteria</taxon>
        <taxon>Rhodospirillales</taxon>
        <taxon>Kiloniellaceae</taxon>
        <taxon>Kiloniella</taxon>
    </lineage>
</organism>
<keyword evidence="2" id="KW-0547">Nucleotide-binding</keyword>
<dbReference type="GO" id="GO:0005524">
    <property type="term" value="F:ATP binding"/>
    <property type="evidence" value="ECO:0007669"/>
    <property type="project" value="UniProtKB-KW"/>
</dbReference>
<dbReference type="STRING" id="1489064.WH96_13650"/>
<dbReference type="PANTHER" id="PTHR43023:SF6">
    <property type="entry name" value="INTERMEMBRANE PHOSPHOLIPID TRANSPORT SYSTEM ATP-BINDING PROTEIN MLAF"/>
    <property type="match status" value="1"/>
</dbReference>
<evidence type="ECO:0000256" key="2">
    <source>
        <dbReference type="ARBA" id="ARBA00022741"/>
    </source>
</evidence>
<dbReference type="OrthoDB" id="9802264at2"/>
<name>A0A0H2MHK7_9PROT</name>
<dbReference type="CDD" id="cd03261">
    <property type="entry name" value="ABC_Org_Solvent_Resistant"/>
    <property type="match status" value="1"/>
</dbReference>
<evidence type="ECO:0000313" key="6">
    <source>
        <dbReference type="Proteomes" id="UP000035444"/>
    </source>
</evidence>
<reference evidence="5 6" key="1">
    <citation type="submission" date="2015-03" db="EMBL/GenBank/DDBJ databases">
        <title>Genome Sequence of Kiloniella spongiae MEBiC09566, isolated from a marine sponge.</title>
        <authorList>
            <person name="Shao Z."/>
            <person name="Wang L."/>
            <person name="Li X."/>
        </authorList>
    </citation>
    <scope>NUCLEOTIDE SEQUENCE [LARGE SCALE GENOMIC DNA]</scope>
    <source>
        <strain evidence="5 6">MEBiC09566</strain>
    </source>
</reference>
<dbReference type="InterPro" id="IPR003593">
    <property type="entry name" value="AAA+_ATPase"/>
</dbReference>
<evidence type="ECO:0000256" key="1">
    <source>
        <dbReference type="ARBA" id="ARBA00022448"/>
    </source>
</evidence>
<keyword evidence="1" id="KW-0813">Transport</keyword>
<dbReference type="PROSITE" id="PS00211">
    <property type="entry name" value="ABC_TRANSPORTER_1"/>
    <property type="match status" value="1"/>
</dbReference>
<dbReference type="PROSITE" id="PS50893">
    <property type="entry name" value="ABC_TRANSPORTER_2"/>
    <property type="match status" value="1"/>
</dbReference>
<dbReference type="AlphaFoldDB" id="A0A0H2MHK7"/>
<dbReference type="EMBL" id="LAQL01000008">
    <property type="protein sequence ID" value="KLN60222.1"/>
    <property type="molecule type" value="Genomic_DNA"/>
</dbReference>
<comment type="caution">
    <text evidence="5">The sequence shown here is derived from an EMBL/GenBank/DDBJ whole genome shotgun (WGS) entry which is preliminary data.</text>
</comment>
<accession>A0A0H2MHK7</accession>
<gene>
    <name evidence="5" type="ORF">WH96_13650</name>
</gene>
<protein>
    <submittedName>
        <fullName evidence="5">ABC transporter</fullName>
    </submittedName>
</protein>
<keyword evidence="3" id="KW-0067">ATP-binding</keyword>
<dbReference type="GO" id="GO:0016887">
    <property type="term" value="F:ATP hydrolysis activity"/>
    <property type="evidence" value="ECO:0007669"/>
    <property type="project" value="InterPro"/>
</dbReference>
<dbReference type="SUPFAM" id="SSF52540">
    <property type="entry name" value="P-loop containing nucleoside triphosphate hydrolases"/>
    <property type="match status" value="1"/>
</dbReference>
<evidence type="ECO:0000313" key="5">
    <source>
        <dbReference type="EMBL" id="KLN60222.1"/>
    </source>
</evidence>
<dbReference type="InterPro" id="IPR003439">
    <property type="entry name" value="ABC_transporter-like_ATP-bd"/>
</dbReference>
<dbReference type="PANTHER" id="PTHR43023">
    <property type="entry name" value="PROTEIN TRIGALACTOSYLDIACYLGLYCEROL 3, CHLOROPLASTIC"/>
    <property type="match status" value="1"/>
</dbReference>
<dbReference type="Proteomes" id="UP000035444">
    <property type="component" value="Unassembled WGS sequence"/>
</dbReference>
<dbReference type="PATRIC" id="fig|1489064.4.peg.4070"/>
<sequence length="275" mass="29678">MNNKTDTIDPNTTGKDIRIKIRGLTKAFGPKVILNNLDLDVYAGESLVVIGGSGTGKSVLLKCMLGLLRPDAGSIEINEQEIVGLGSDDMEQVRRKFGMLFQYAALFDSLSILDNVAFGLTQAHGVPKKEAHQIALEKLSAVGLGERFAAKFPAELSSGMKKRVGLARAIATTPETLFFDEPTTGLDPVMGDVIDQLIVKSVKELGATGLTITHDMDSAKRISDRIAMLYDGKITWVGPTDELEKTDNPYVHQFINGLLDGPIKISFTNSDRAAG</sequence>
<dbReference type="RefSeq" id="WP_047764753.1">
    <property type="nucleotide sequence ID" value="NZ_LAQL01000008.1"/>
</dbReference>
<proteinExistence type="predicted"/>
<dbReference type="Pfam" id="PF00005">
    <property type="entry name" value="ABC_tran"/>
    <property type="match status" value="1"/>
</dbReference>
<evidence type="ECO:0000259" key="4">
    <source>
        <dbReference type="PROSITE" id="PS50893"/>
    </source>
</evidence>
<dbReference type="Gene3D" id="3.40.50.300">
    <property type="entry name" value="P-loop containing nucleotide triphosphate hydrolases"/>
    <property type="match status" value="1"/>
</dbReference>
<keyword evidence="6" id="KW-1185">Reference proteome</keyword>
<dbReference type="InterPro" id="IPR027417">
    <property type="entry name" value="P-loop_NTPase"/>
</dbReference>
<dbReference type="SMART" id="SM00382">
    <property type="entry name" value="AAA"/>
    <property type="match status" value="1"/>
</dbReference>
<feature type="domain" description="ABC transporter" evidence="4">
    <location>
        <begin position="19"/>
        <end position="256"/>
    </location>
</feature>
<dbReference type="InterPro" id="IPR017871">
    <property type="entry name" value="ABC_transporter-like_CS"/>
</dbReference>
<evidence type="ECO:0000256" key="3">
    <source>
        <dbReference type="ARBA" id="ARBA00022840"/>
    </source>
</evidence>